<evidence type="ECO:0000313" key="3">
    <source>
        <dbReference type="Proteomes" id="UP000593892"/>
    </source>
</evidence>
<dbReference type="InterPro" id="IPR036291">
    <property type="entry name" value="NAD(P)-bd_dom_sf"/>
</dbReference>
<dbReference type="RefSeq" id="WP_194452915.1">
    <property type="nucleotide sequence ID" value="NZ_CP063849.1"/>
</dbReference>
<reference evidence="2 3" key="1">
    <citation type="submission" date="2020-10" db="EMBL/GenBank/DDBJ databases">
        <title>Complete genome sequence of Paludibaculum fermentans P105T, a facultatively anaerobic acidobacterium capable of dissimilatory Fe(III) reduction.</title>
        <authorList>
            <person name="Dedysh S.N."/>
            <person name="Beletsky A.V."/>
            <person name="Kulichevskaya I.S."/>
            <person name="Mardanov A.V."/>
            <person name="Ravin N.V."/>
        </authorList>
    </citation>
    <scope>NUCLEOTIDE SEQUENCE [LARGE SCALE GENOMIC DNA]</scope>
    <source>
        <strain evidence="2 3">P105</strain>
    </source>
</reference>
<evidence type="ECO:0000313" key="2">
    <source>
        <dbReference type="EMBL" id="QOY91261.1"/>
    </source>
</evidence>
<dbReference type="Proteomes" id="UP000593892">
    <property type="component" value="Chromosome"/>
</dbReference>
<dbReference type="KEGG" id="pfer:IRI77_15320"/>
<protein>
    <submittedName>
        <fullName evidence="2">NAD(P)-dependent oxidoreductase</fullName>
    </submittedName>
</protein>
<sequence length="331" mass="35296">MQSTETLEELLSRPSAADIEALATLDGDILVLGAGGKMGPTLVQRAWRASQESGRPRQVFAVARSGAFPAGVRHIAADLLDPAAIQRLPDAPNIIYLVGRKFGSSGNEALTWATNAAVPVLVGARYPGARIVVLSTGNVYPFVAHDSGGATEATQPAPVGEYAQSALARERIFEYYAQAHSTKVAIMRLNYAVEPRYGVLVDIATKILNRTAIDLTMGYVNFIWQGDANSVCIRALQHCESPARVFNLTGTETHSVRSLAQQIGERLGLEPVFSGQEAETALLSSSASCRSVFGPPSMPVEVSIQLTLDWLGAGGTTLGKATHFETRSGRF</sequence>
<dbReference type="EMBL" id="CP063849">
    <property type="protein sequence ID" value="QOY91261.1"/>
    <property type="molecule type" value="Genomic_DNA"/>
</dbReference>
<accession>A0A7S7NWT9</accession>
<organism evidence="2 3">
    <name type="scientific">Paludibaculum fermentans</name>
    <dbReference type="NCBI Taxonomy" id="1473598"/>
    <lineage>
        <taxon>Bacteria</taxon>
        <taxon>Pseudomonadati</taxon>
        <taxon>Acidobacteriota</taxon>
        <taxon>Terriglobia</taxon>
        <taxon>Bryobacterales</taxon>
        <taxon>Bryobacteraceae</taxon>
        <taxon>Paludibaculum</taxon>
    </lineage>
</organism>
<dbReference type="InterPro" id="IPR001509">
    <property type="entry name" value="Epimerase_deHydtase"/>
</dbReference>
<feature type="domain" description="NAD-dependent epimerase/dehydratase" evidence="1">
    <location>
        <begin position="29"/>
        <end position="247"/>
    </location>
</feature>
<dbReference type="Pfam" id="PF01370">
    <property type="entry name" value="Epimerase"/>
    <property type="match status" value="1"/>
</dbReference>
<dbReference type="Gene3D" id="3.40.50.720">
    <property type="entry name" value="NAD(P)-binding Rossmann-like Domain"/>
    <property type="match status" value="1"/>
</dbReference>
<dbReference type="AlphaFoldDB" id="A0A7S7NWT9"/>
<keyword evidence="3" id="KW-1185">Reference proteome</keyword>
<evidence type="ECO:0000259" key="1">
    <source>
        <dbReference type="Pfam" id="PF01370"/>
    </source>
</evidence>
<proteinExistence type="predicted"/>
<name>A0A7S7NWT9_PALFE</name>
<dbReference type="SUPFAM" id="SSF51735">
    <property type="entry name" value="NAD(P)-binding Rossmann-fold domains"/>
    <property type="match status" value="1"/>
</dbReference>
<gene>
    <name evidence="2" type="ORF">IRI77_15320</name>
</gene>